<dbReference type="Gene3D" id="2.180.10.10">
    <property type="entry name" value="RHS repeat-associated core"/>
    <property type="match status" value="1"/>
</dbReference>
<evidence type="ECO:0000313" key="1">
    <source>
        <dbReference type="EMBL" id="GJC89485.1"/>
    </source>
</evidence>
<dbReference type="PANTHER" id="PTHR32305">
    <property type="match status" value="1"/>
</dbReference>
<dbReference type="EMBL" id="BPPX01000042">
    <property type="protein sequence ID" value="GJC89485.1"/>
    <property type="molecule type" value="Genomic_DNA"/>
</dbReference>
<dbReference type="NCBIfam" id="TIGR03696">
    <property type="entry name" value="Rhs_assc_core"/>
    <property type="match status" value="1"/>
</dbReference>
<dbReference type="PANTHER" id="PTHR32305:SF15">
    <property type="entry name" value="PROTEIN RHSA-RELATED"/>
    <property type="match status" value="1"/>
</dbReference>
<keyword evidence="2" id="KW-1185">Reference proteome</keyword>
<gene>
    <name evidence="1" type="ORF">ColLi_12323</name>
</gene>
<sequence length="276" mass="29890">METDDEGNLVSYEEYSPFGSTTYMAMGLKIRAPSRYRYAAYRRDSGTELYYCRARFYAPWICRWISADPLGSVDGPNLYAYCQDDPVNNRDPTGTCKKAISVAVGQAASNNSSPSSMNSSQTSIQIAPLANTNITQVDATVTQVNPNPPDVAITVASVNGNNSTNTFPAPVNDNNITNAAVAPVNGTNNTNAAPALVNGNYNNQQATCWTKAEEWATAPRTYQEAIIGIARGPVLVSMQKSAVVPHCPHWVVLRCQLPILVLVAMPSYETKVGRWG</sequence>
<proteinExistence type="predicted"/>
<name>A0AA37LXU2_9PEZI</name>
<comment type="caution">
    <text evidence="1">The sequence shown here is derived from an EMBL/GenBank/DDBJ whole genome shotgun (WGS) entry which is preliminary data.</text>
</comment>
<dbReference type="InterPro" id="IPR022385">
    <property type="entry name" value="Rhs_assc_core"/>
</dbReference>
<dbReference type="InterPro" id="IPR050708">
    <property type="entry name" value="T6SS_VgrG/RHS"/>
</dbReference>
<evidence type="ECO:0000313" key="2">
    <source>
        <dbReference type="Proteomes" id="UP001055172"/>
    </source>
</evidence>
<reference evidence="1 2" key="1">
    <citation type="submission" date="2021-07" db="EMBL/GenBank/DDBJ databases">
        <title>Genome data of Colletotrichum spaethianum.</title>
        <authorList>
            <person name="Utami Y.D."/>
            <person name="Hiruma K."/>
        </authorList>
    </citation>
    <scope>NUCLEOTIDE SEQUENCE [LARGE SCALE GENOMIC DNA]</scope>
    <source>
        <strain evidence="1 2">MAFF 242679</strain>
    </source>
</reference>
<organism evidence="1 2">
    <name type="scientific">Colletotrichum liriopes</name>
    <dbReference type="NCBI Taxonomy" id="708192"/>
    <lineage>
        <taxon>Eukaryota</taxon>
        <taxon>Fungi</taxon>
        <taxon>Dikarya</taxon>
        <taxon>Ascomycota</taxon>
        <taxon>Pezizomycotina</taxon>
        <taxon>Sordariomycetes</taxon>
        <taxon>Hypocreomycetidae</taxon>
        <taxon>Glomerellales</taxon>
        <taxon>Glomerellaceae</taxon>
        <taxon>Colletotrichum</taxon>
        <taxon>Colletotrichum spaethianum species complex</taxon>
    </lineage>
</organism>
<accession>A0AA37LXU2</accession>
<dbReference type="AlphaFoldDB" id="A0AA37LXU2"/>
<dbReference type="Proteomes" id="UP001055172">
    <property type="component" value="Unassembled WGS sequence"/>
</dbReference>
<protein>
    <submittedName>
        <fullName evidence="1">tRNA nuclease WapA</fullName>
    </submittedName>
</protein>